<dbReference type="PRINTS" id="PR00069">
    <property type="entry name" value="ALDKETRDTASE"/>
</dbReference>
<accession>A0AAN4ZJB6</accession>
<comment type="caution">
    <text evidence="8">The sequence shown here is derived from an EMBL/GenBank/DDBJ whole genome shotgun (WGS) entry which is preliminary data.</text>
</comment>
<comment type="similarity">
    <text evidence="1">Belongs to the aldo/keto reductase family.</text>
</comment>
<dbReference type="GO" id="GO:0016616">
    <property type="term" value="F:oxidoreductase activity, acting on the CH-OH group of donors, NAD or NADP as acceptor"/>
    <property type="evidence" value="ECO:0007669"/>
    <property type="project" value="UniProtKB-ARBA"/>
</dbReference>
<organism evidence="8 9">
    <name type="scientific">Pristionchus mayeri</name>
    <dbReference type="NCBI Taxonomy" id="1317129"/>
    <lineage>
        <taxon>Eukaryota</taxon>
        <taxon>Metazoa</taxon>
        <taxon>Ecdysozoa</taxon>
        <taxon>Nematoda</taxon>
        <taxon>Chromadorea</taxon>
        <taxon>Rhabditida</taxon>
        <taxon>Rhabditina</taxon>
        <taxon>Diplogasteromorpha</taxon>
        <taxon>Diplogasteroidea</taxon>
        <taxon>Neodiplogasteridae</taxon>
        <taxon>Pristionchus</taxon>
    </lineage>
</organism>
<dbReference type="Proteomes" id="UP001328107">
    <property type="component" value="Unassembled WGS sequence"/>
</dbReference>
<feature type="site" description="Lowers pKa of active site Tyr" evidence="6">
    <location>
        <position position="84"/>
    </location>
</feature>
<protein>
    <recommendedName>
        <fullName evidence="7">NADP-dependent oxidoreductase domain-containing protein</fullName>
    </recommendedName>
</protein>
<feature type="binding site" evidence="5">
    <location>
        <position position="117"/>
    </location>
    <ligand>
        <name>substrate</name>
    </ligand>
</feature>
<dbReference type="Gene3D" id="3.20.20.100">
    <property type="entry name" value="NADP-dependent oxidoreductase domain"/>
    <property type="match status" value="1"/>
</dbReference>
<dbReference type="Pfam" id="PF00248">
    <property type="entry name" value="Aldo_ket_red"/>
    <property type="match status" value="1"/>
</dbReference>
<evidence type="ECO:0000256" key="2">
    <source>
        <dbReference type="ARBA" id="ARBA00022857"/>
    </source>
</evidence>
<evidence type="ECO:0000259" key="7">
    <source>
        <dbReference type="Pfam" id="PF00248"/>
    </source>
</evidence>
<dbReference type="AlphaFoldDB" id="A0AAN4ZJB6"/>
<dbReference type="InterPro" id="IPR020471">
    <property type="entry name" value="AKR"/>
</dbReference>
<sequence>LEMAKLDLKAVEYVKERMPMIGVGTYQVQSQSVLTDTIDEAFRLGYRFIDTAQIYRNEAVLGRILPDLLERHSLDREDIFITSKVSPANQGKGKTSKSVLKTITDLNTPYIDLVLIHWPGTSRLKSNHKVREKEGGGEMVVEDNAKLRAETYAELEELMDQGKIRSIGVSNYEIKHLDALLEECRILPAVNQCECHPHFRNSELAEYCKQKGIHFQAYSSLGGPSYVDDLIKDATINKIAKAHAISPAVVLLAWGLNQGYSILPRTQNVKRIGENWKAIDIKLSETEMKEIGSIEKSNKACWDPSVV</sequence>
<keyword evidence="3" id="KW-0560">Oxidoreductase</keyword>
<dbReference type="EMBL" id="BTRK01000003">
    <property type="protein sequence ID" value="GMR42382.1"/>
    <property type="molecule type" value="Genomic_DNA"/>
</dbReference>
<proteinExistence type="inferred from homology"/>
<name>A0AAN4ZJB6_9BILA</name>
<dbReference type="PROSITE" id="PS00062">
    <property type="entry name" value="ALDOKETO_REDUCTASE_2"/>
    <property type="match status" value="1"/>
</dbReference>
<dbReference type="FunFam" id="3.20.20.100:FF:000002">
    <property type="entry name" value="2,5-diketo-D-gluconic acid reductase A"/>
    <property type="match status" value="1"/>
</dbReference>
<feature type="active site" description="Proton donor" evidence="4">
    <location>
        <position position="55"/>
    </location>
</feature>
<evidence type="ECO:0000256" key="4">
    <source>
        <dbReference type="PIRSR" id="PIRSR000097-1"/>
    </source>
</evidence>
<dbReference type="PANTHER" id="PTHR43827:SF3">
    <property type="entry name" value="NADP-DEPENDENT OXIDOREDUCTASE DOMAIN-CONTAINING PROTEIN"/>
    <property type="match status" value="1"/>
</dbReference>
<evidence type="ECO:0000256" key="5">
    <source>
        <dbReference type="PIRSR" id="PIRSR000097-2"/>
    </source>
</evidence>
<keyword evidence="9" id="KW-1185">Reference proteome</keyword>
<dbReference type="SUPFAM" id="SSF51430">
    <property type="entry name" value="NAD(P)-linked oxidoreductase"/>
    <property type="match status" value="1"/>
</dbReference>
<feature type="domain" description="NADP-dependent oxidoreductase" evidence="7">
    <location>
        <begin position="21"/>
        <end position="295"/>
    </location>
</feature>
<keyword evidence="2" id="KW-0521">NADP</keyword>
<dbReference type="PANTHER" id="PTHR43827">
    <property type="entry name" value="2,5-DIKETO-D-GLUCONIC ACID REDUCTASE"/>
    <property type="match status" value="1"/>
</dbReference>
<feature type="non-terminal residue" evidence="8">
    <location>
        <position position="307"/>
    </location>
</feature>
<gene>
    <name evidence="8" type="ORF">PMAYCL1PPCAC_12577</name>
</gene>
<evidence type="ECO:0000256" key="6">
    <source>
        <dbReference type="PIRSR" id="PIRSR000097-3"/>
    </source>
</evidence>
<dbReference type="InterPro" id="IPR036812">
    <property type="entry name" value="NAD(P)_OxRdtase_dom_sf"/>
</dbReference>
<evidence type="ECO:0000313" key="9">
    <source>
        <dbReference type="Proteomes" id="UP001328107"/>
    </source>
</evidence>
<dbReference type="InterPro" id="IPR023210">
    <property type="entry name" value="NADP_OxRdtase_dom"/>
</dbReference>
<evidence type="ECO:0000256" key="3">
    <source>
        <dbReference type="ARBA" id="ARBA00023002"/>
    </source>
</evidence>
<dbReference type="CDD" id="cd19136">
    <property type="entry name" value="AKR_DrGR-like"/>
    <property type="match status" value="1"/>
</dbReference>
<feature type="non-terminal residue" evidence="8">
    <location>
        <position position="1"/>
    </location>
</feature>
<dbReference type="PIRSF" id="PIRSF000097">
    <property type="entry name" value="AKR"/>
    <property type="match status" value="1"/>
</dbReference>
<dbReference type="InterPro" id="IPR018170">
    <property type="entry name" value="Aldo/ket_reductase_CS"/>
</dbReference>
<reference evidence="9" key="1">
    <citation type="submission" date="2022-10" db="EMBL/GenBank/DDBJ databases">
        <title>Genome assembly of Pristionchus species.</title>
        <authorList>
            <person name="Yoshida K."/>
            <person name="Sommer R.J."/>
        </authorList>
    </citation>
    <scope>NUCLEOTIDE SEQUENCE [LARGE SCALE GENOMIC DNA]</scope>
    <source>
        <strain evidence="9">RS5460</strain>
    </source>
</reference>
<evidence type="ECO:0000313" key="8">
    <source>
        <dbReference type="EMBL" id="GMR42382.1"/>
    </source>
</evidence>
<evidence type="ECO:0000256" key="1">
    <source>
        <dbReference type="ARBA" id="ARBA00007905"/>
    </source>
</evidence>